<dbReference type="PANTHER" id="PTHR38795">
    <property type="entry name" value="DUF6604 DOMAIN-CONTAINING PROTEIN"/>
    <property type="match status" value="1"/>
</dbReference>
<protein>
    <recommendedName>
        <fullName evidence="2">DUF6604 domain-containing protein</fullName>
    </recommendedName>
</protein>
<dbReference type="PANTHER" id="PTHR38795:SF1">
    <property type="entry name" value="DUF6604 DOMAIN-CONTAINING PROTEIN"/>
    <property type="match status" value="1"/>
</dbReference>
<dbReference type="InterPro" id="IPR046539">
    <property type="entry name" value="DUF6604"/>
</dbReference>
<keyword evidence="4" id="KW-1185">Reference proteome</keyword>
<dbReference type="Pfam" id="PF20253">
    <property type="entry name" value="DUF6604"/>
    <property type="match status" value="1"/>
</dbReference>
<evidence type="ECO:0000313" key="3">
    <source>
        <dbReference type="EMBL" id="KAK5087597.1"/>
    </source>
</evidence>
<sequence>MLPSFLTGTYQQYKKDTDNIATWLATTAKSFGYASDLLPDDKQPVQKKPKAKSKSKPKTKKQLRDAARRIPRQQREHIIPIQEFLSLAAYIAGHVKASFEVPHSALSTLKRAIEARRKSNIWFRTNEKDDDSDEGHAHFIGILEEVHDILKPHSSPLTEDAASGDLDVDNLFANLQLEEPSETFINGPGPNRNAAQPAPRIRYQAEPMKERFEMLFAAFSLFNDILKIHGFLQNMWEQYHKGDLDLITVSITSNTAIDIVRRLEQEFFDRFSSARDPEEVINMLFHYKCLLQGVQPDQKPEHDGDIPFNIDMYETAQFLLMDNLTLLSAFADVVTPNNIPIHTPGFYGTYDPKADRIKMSDAQKFQEDKVICTAIFTDFCFLARFTKNIPAEDELTRGIRIMVNDKKLHIWTLFAARLFIDVHHLLRSELDVPFKQLQDLGTKIKDTWAMTVRFRGDLELENWPPQNDMVIEENLIKVIDKWLFEDPIQTSMERVVRNVPIPKGQFRLFRQHPLLCGLFAFSLQVRAHEYGVDYANAWGGVLYTGHLYNAVRQEGYCQPPWMDMEMLIGMQTPEKIFIGGKPTNTDAYMKRFALSMGYSATQYARNRRGEGAVASRMGPRGLGTVGELSNILRDRYCENADLHDWSLDTIEKVLNANYEVNIDAEDDEEEPEPGVMFVNLKSRDKRKAKEHLRKKLRQSAQLSAVEMLYALTISMSQEVPLLSFDYFGLHRSCWSVLRITQKAMHQKLLKYFGPGYLETETQLPFIVGYIFMVASQSQRASEQLPGLKKMLRGAQVGSELLASAGEGLQMLLTSESWSTQMDMQVQKVAWYGRMLFPVKEADGKTPKVSTKIDLGEYELVLEQNGLSNEPQ</sequence>
<organism evidence="3 4">
    <name type="scientific">Lithohypha guttulata</name>
    <dbReference type="NCBI Taxonomy" id="1690604"/>
    <lineage>
        <taxon>Eukaryota</taxon>
        <taxon>Fungi</taxon>
        <taxon>Dikarya</taxon>
        <taxon>Ascomycota</taxon>
        <taxon>Pezizomycotina</taxon>
        <taxon>Eurotiomycetes</taxon>
        <taxon>Chaetothyriomycetidae</taxon>
        <taxon>Chaetothyriales</taxon>
        <taxon>Trichomeriaceae</taxon>
        <taxon>Lithohypha</taxon>
    </lineage>
</organism>
<comment type="caution">
    <text evidence="3">The sequence shown here is derived from an EMBL/GenBank/DDBJ whole genome shotgun (WGS) entry which is preliminary data.</text>
</comment>
<dbReference type="EMBL" id="JAVRRG010000086">
    <property type="protein sequence ID" value="KAK5087597.1"/>
    <property type="molecule type" value="Genomic_DNA"/>
</dbReference>
<name>A0ABR0K5K9_9EURO</name>
<evidence type="ECO:0000259" key="2">
    <source>
        <dbReference type="Pfam" id="PF20253"/>
    </source>
</evidence>
<proteinExistence type="predicted"/>
<accession>A0ABR0K5K9</accession>
<feature type="region of interest" description="Disordered" evidence="1">
    <location>
        <begin position="34"/>
        <end position="69"/>
    </location>
</feature>
<evidence type="ECO:0000313" key="4">
    <source>
        <dbReference type="Proteomes" id="UP001345013"/>
    </source>
</evidence>
<evidence type="ECO:0000256" key="1">
    <source>
        <dbReference type="SAM" id="MobiDB-lite"/>
    </source>
</evidence>
<reference evidence="3 4" key="1">
    <citation type="submission" date="2023-08" db="EMBL/GenBank/DDBJ databases">
        <title>Black Yeasts Isolated from many extreme environments.</title>
        <authorList>
            <person name="Coleine C."/>
            <person name="Stajich J.E."/>
            <person name="Selbmann L."/>
        </authorList>
    </citation>
    <scope>NUCLEOTIDE SEQUENCE [LARGE SCALE GENOMIC DNA]</scope>
    <source>
        <strain evidence="3 4">CCFEE 5885</strain>
    </source>
</reference>
<dbReference type="Proteomes" id="UP001345013">
    <property type="component" value="Unassembled WGS sequence"/>
</dbReference>
<feature type="compositionally biased region" description="Basic residues" evidence="1">
    <location>
        <begin position="45"/>
        <end position="61"/>
    </location>
</feature>
<gene>
    <name evidence="3" type="ORF">LTR24_006557</name>
</gene>
<feature type="domain" description="DUF6604" evidence="2">
    <location>
        <begin position="11"/>
        <end position="268"/>
    </location>
</feature>